<keyword evidence="2" id="KW-1185">Reference proteome</keyword>
<evidence type="ECO:0000313" key="2">
    <source>
        <dbReference type="Proteomes" id="UP001239111"/>
    </source>
</evidence>
<sequence>MARLTLFALIVVSLVVFSLAEEKYDSKYDHIDFRAILKNERHRKQYIACFMETAPCKTADAVFMKENFPEALVTKCRKCTEKQKEAFETIATWFINNEPNTWDMVLRKAVNDFTKKGAIRRASEAAAKTSS</sequence>
<reference evidence="1" key="1">
    <citation type="submission" date="2023-04" db="EMBL/GenBank/DDBJ databases">
        <title>A chromosome-level genome assembly of the parasitoid wasp Eretmocerus hayati.</title>
        <authorList>
            <person name="Zhong Y."/>
            <person name="Liu S."/>
            <person name="Liu Y."/>
        </authorList>
    </citation>
    <scope>NUCLEOTIDE SEQUENCE</scope>
    <source>
        <strain evidence="1">ZJU_SS_LIU_2023</strain>
    </source>
</reference>
<proteinExistence type="predicted"/>
<protein>
    <submittedName>
        <fullName evidence="1">Uncharacterized protein</fullName>
    </submittedName>
</protein>
<evidence type="ECO:0000313" key="1">
    <source>
        <dbReference type="EMBL" id="KAJ8670413.1"/>
    </source>
</evidence>
<dbReference type="Proteomes" id="UP001239111">
    <property type="component" value="Chromosome 3"/>
</dbReference>
<name>A0ACC2NHY2_9HYME</name>
<accession>A0ACC2NHY2</accession>
<comment type="caution">
    <text evidence="1">The sequence shown here is derived from an EMBL/GenBank/DDBJ whole genome shotgun (WGS) entry which is preliminary data.</text>
</comment>
<organism evidence="1 2">
    <name type="scientific">Eretmocerus hayati</name>
    <dbReference type="NCBI Taxonomy" id="131215"/>
    <lineage>
        <taxon>Eukaryota</taxon>
        <taxon>Metazoa</taxon>
        <taxon>Ecdysozoa</taxon>
        <taxon>Arthropoda</taxon>
        <taxon>Hexapoda</taxon>
        <taxon>Insecta</taxon>
        <taxon>Pterygota</taxon>
        <taxon>Neoptera</taxon>
        <taxon>Endopterygota</taxon>
        <taxon>Hymenoptera</taxon>
        <taxon>Apocrita</taxon>
        <taxon>Proctotrupomorpha</taxon>
        <taxon>Chalcidoidea</taxon>
        <taxon>Aphelinidae</taxon>
        <taxon>Aphelininae</taxon>
        <taxon>Eretmocerus</taxon>
    </lineage>
</organism>
<gene>
    <name evidence="1" type="ORF">QAD02_001672</name>
</gene>
<dbReference type="EMBL" id="CM056743">
    <property type="protein sequence ID" value="KAJ8670413.1"/>
    <property type="molecule type" value="Genomic_DNA"/>
</dbReference>